<keyword evidence="5" id="KW-1185">Reference proteome</keyword>
<protein>
    <recommendedName>
        <fullName evidence="3">UFSP1/2/DUB catalytic domain-containing protein</fullName>
    </recommendedName>
</protein>
<name>A0A1E7FEQ1_9STRA</name>
<evidence type="ECO:0000313" key="5">
    <source>
        <dbReference type="Proteomes" id="UP000095751"/>
    </source>
</evidence>
<feature type="region of interest" description="Disordered" evidence="2">
    <location>
        <begin position="418"/>
        <end position="437"/>
    </location>
</feature>
<dbReference type="GO" id="GO:0016787">
    <property type="term" value="F:hydrolase activity"/>
    <property type="evidence" value="ECO:0007669"/>
    <property type="project" value="UniProtKB-KW"/>
</dbReference>
<proteinExistence type="predicted"/>
<feature type="compositionally biased region" description="Polar residues" evidence="2">
    <location>
        <begin position="1"/>
        <end position="10"/>
    </location>
</feature>
<feature type="compositionally biased region" description="Polar residues" evidence="2">
    <location>
        <begin position="39"/>
        <end position="49"/>
    </location>
</feature>
<feature type="region of interest" description="Disordered" evidence="2">
    <location>
        <begin position="1"/>
        <end position="84"/>
    </location>
</feature>
<feature type="compositionally biased region" description="Low complexity" evidence="2">
    <location>
        <begin position="418"/>
        <end position="427"/>
    </location>
</feature>
<dbReference type="Pfam" id="PF07910">
    <property type="entry name" value="Peptidase_C78"/>
    <property type="match status" value="1"/>
</dbReference>
<dbReference type="EMBL" id="KV784358">
    <property type="protein sequence ID" value="OEU16616.1"/>
    <property type="molecule type" value="Genomic_DNA"/>
</dbReference>
<accession>A0A1E7FEQ1</accession>
<dbReference type="AlphaFoldDB" id="A0A1E7FEQ1"/>
<feature type="compositionally biased region" description="Low complexity" evidence="2">
    <location>
        <begin position="57"/>
        <end position="68"/>
    </location>
</feature>
<dbReference type="InParanoid" id="A0A1E7FEQ1"/>
<evidence type="ECO:0000259" key="3">
    <source>
        <dbReference type="Pfam" id="PF07910"/>
    </source>
</evidence>
<evidence type="ECO:0000313" key="4">
    <source>
        <dbReference type="EMBL" id="OEU16616.1"/>
    </source>
</evidence>
<keyword evidence="1" id="KW-0378">Hydrolase</keyword>
<feature type="compositionally biased region" description="Polar residues" evidence="2">
    <location>
        <begin position="428"/>
        <end position="437"/>
    </location>
</feature>
<dbReference type="InterPro" id="IPR012462">
    <property type="entry name" value="UFSP1/2_DUB_cat"/>
</dbReference>
<evidence type="ECO:0000256" key="1">
    <source>
        <dbReference type="ARBA" id="ARBA00022801"/>
    </source>
</evidence>
<evidence type="ECO:0000256" key="2">
    <source>
        <dbReference type="SAM" id="MobiDB-lite"/>
    </source>
</evidence>
<organism evidence="4 5">
    <name type="scientific">Fragilariopsis cylindrus CCMP1102</name>
    <dbReference type="NCBI Taxonomy" id="635003"/>
    <lineage>
        <taxon>Eukaryota</taxon>
        <taxon>Sar</taxon>
        <taxon>Stramenopiles</taxon>
        <taxon>Ochrophyta</taxon>
        <taxon>Bacillariophyta</taxon>
        <taxon>Bacillariophyceae</taxon>
        <taxon>Bacillariophycidae</taxon>
        <taxon>Bacillariales</taxon>
        <taxon>Bacillariaceae</taxon>
        <taxon>Fragilariopsis</taxon>
    </lineage>
</organism>
<feature type="domain" description="UFSP1/2/DUB catalytic" evidence="3">
    <location>
        <begin position="238"/>
        <end position="475"/>
    </location>
</feature>
<dbReference type="OrthoDB" id="288987at2759"/>
<gene>
    <name evidence="4" type="ORF">FRACYDRAFT_239213</name>
</gene>
<reference evidence="4 5" key="1">
    <citation type="submission" date="2016-09" db="EMBL/GenBank/DDBJ databases">
        <title>Extensive genetic diversity and differential bi-allelic expression allows diatom success in the polar Southern Ocean.</title>
        <authorList>
            <consortium name="DOE Joint Genome Institute"/>
            <person name="Mock T."/>
            <person name="Otillar R.P."/>
            <person name="Strauss J."/>
            <person name="Dupont C."/>
            <person name="Frickenhaus S."/>
            <person name="Maumus F."/>
            <person name="Mcmullan M."/>
            <person name="Sanges R."/>
            <person name="Schmutz J."/>
            <person name="Toseland A."/>
            <person name="Valas R."/>
            <person name="Veluchamy A."/>
            <person name="Ward B.J."/>
            <person name="Allen A."/>
            <person name="Barry K."/>
            <person name="Falciatore A."/>
            <person name="Ferrante M."/>
            <person name="Fortunato A.E."/>
            <person name="Gloeckner G."/>
            <person name="Gruber A."/>
            <person name="Hipkin R."/>
            <person name="Janech M."/>
            <person name="Kroth P."/>
            <person name="Leese F."/>
            <person name="Lindquist E."/>
            <person name="Lyon B.R."/>
            <person name="Martin J."/>
            <person name="Mayer C."/>
            <person name="Parker M."/>
            <person name="Quesneville H."/>
            <person name="Raymond J."/>
            <person name="Uhlig C."/>
            <person name="Valentin K.U."/>
            <person name="Worden A.Z."/>
            <person name="Armbrust E.V."/>
            <person name="Bowler C."/>
            <person name="Green B."/>
            <person name="Moulton V."/>
            <person name="Van Oosterhout C."/>
            <person name="Grigoriev I."/>
        </authorList>
    </citation>
    <scope>NUCLEOTIDE SEQUENCE [LARGE SCALE GENOMIC DNA]</scope>
    <source>
        <strain evidence="4 5">CCMP1102</strain>
    </source>
</reference>
<dbReference type="KEGG" id="fcy:FRACYDRAFT_239213"/>
<dbReference type="Gene3D" id="3.90.70.130">
    <property type="match status" value="1"/>
</dbReference>
<dbReference type="Proteomes" id="UP000095751">
    <property type="component" value="Unassembled WGS sequence"/>
</dbReference>
<feature type="compositionally biased region" description="Acidic residues" evidence="2">
    <location>
        <begin position="22"/>
        <end position="38"/>
    </location>
</feature>
<sequence length="566" mass="62755">MSTGAKLTNLQGEQQQQQEIIDLVDDGSDDEIENEDADPQQNASSTEASVSVLVPVSLGESTSSSLGTTRKRKHTQPQGTKTKVDSDIDVIDLVGEMKHQYHYYSNDNSNNNICSNDAAIAAAIAASEEDSYSYAAPAGIITSATNRSTIVTTSTATENLVVELGGNDSDNAILTHGTVENIQQVISLSQTTRTTTSSTKYYYWTCIPSIASSSSSSSDDNTTNTAGMIPGTVQHIQQKDQWSCGYRNYQMMLSAILPCLASSSNHMIYQRGYITRREIMRNTPNKLQQSPIILPSLKQTQKSIEDSWDEGFDPDGANHYRHKIVGKQSDSGKIGAMEVCNLFWYHGIDSVVIQFIKCYKSRQQLPYFIRNYFDDDSNSYTNNNNSNNNNNNNNNDACFIANKVLSDAYTESNFGISQQQQQQQQQQTTKNARTTNNTSIQKTKIPLYLQWEGHSVTIVGIEIQVKVKQNTNMIAVSVAATATTAKYNNDNNYDYDFTLLVLDPLKSNTQIILCTLRSMTYQERMTCCDNGGSGRIHSNNNNDNMHGRVITAAEAAVQKQINHYGR</sequence>